<comment type="caution">
    <text evidence="8">The sequence shown here is derived from an EMBL/GenBank/DDBJ whole genome shotgun (WGS) entry which is preliminary data.</text>
</comment>
<dbReference type="InterPro" id="IPR019821">
    <property type="entry name" value="Kinesin_motor_CS"/>
</dbReference>
<feature type="coiled-coil region" evidence="5">
    <location>
        <begin position="540"/>
        <end position="574"/>
    </location>
</feature>
<evidence type="ECO:0000313" key="9">
    <source>
        <dbReference type="Proteomes" id="UP000054937"/>
    </source>
</evidence>
<dbReference type="SMART" id="SM00129">
    <property type="entry name" value="KISc"/>
    <property type="match status" value="1"/>
</dbReference>
<dbReference type="CDD" id="cd00106">
    <property type="entry name" value="KISc"/>
    <property type="match status" value="1"/>
</dbReference>
<dbReference type="Pfam" id="PF00225">
    <property type="entry name" value="Kinesin"/>
    <property type="match status" value="2"/>
</dbReference>
<evidence type="ECO:0000256" key="1">
    <source>
        <dbReference type="ARBA" id="ARBA00022741"/>
    </source>
</evidence>
<dbReference type="InterPro" id="IPR036961">
    <property type="entry name" value="Kinesin_motor_dom_sf"/>
</dbReference>
<feature type="coiled-coil region" evidence="5">
    <location>
        <begin position="664"/>
        <end position="737"/>
    </location>
</feature>
<comment type="similarity">
    <text evidence="3 4">Belongs to the TRAFAC class myosin-kinesin ATPase superfamily. Kinesin family.</text>
</comment>
<keyword evidence="9" id="KW-1185">Reference proteome</keyword>
<dbReference type="InterPro" id="IPR027417">
    <property type="entry name" value="P-loop_NTPase"/>
</dbReference>
<dbReference type="GO" id="GO:0007052">
    <property type="term" value="P:mitotic spindle organization"/>
    <property type="evidence" value="ECO:0007669"/>
    <property type="project" value="TreeGrafter"/>
</dbReference>
<dbReference type="PANTHER" id="PTHR47969">
    <property type="entry name" value="CHROMOSOME-ASSOCIATED KINESIN KIF4A-RELATED"/>
    <property type="match status" value="1"/>
</dbReference>
<evidence type="ECO:0000313" key="8">
    <source>
        <dbReference type="EMBL" id="KRX08845.1"/>
    </source>
</evidence>
<dbReference type="InterPro" id="IPR001752">
    <property type="entry name" value="Kinesin_motor_dom"/>
</dbReference>
<keyword evidence="4" id="KW-0493">Microtubule</keyword>
<dbReference type="GO" id="GO:0051231">
    <property type="term" value="P:spindle elongation"/>
    <property type="evidence" value="ECO:0007669"/>
    <property type="project" value="TreeGrafter"/>
</dbReference>
<keyword evidence="3 4" id="KW-0505">Motor protein</keyword>
<evidence type="ECO:0000259" key="7">
    <source>
        <dbReference type="PROSITE" id="PS50067"/>
    </source>
</evidence>
<dbReference type="OrthoDB" id="3176171at2759"/>
<dbReference type="GO" id="GO:0005524">
    <property type="term" value="F:ATP binding"/>
    <property type="evidence" value="ECO:0007669"/>
    <property type="project" value="UniProtKB-UniRule"/>
</dbReference>
<dbReference type="PANTHER" id="PTHR47969:SF29">
    <property type="entry name" value="KINESIN-LIKE PROTEIN"/>
    <property type="match status" value="1"/>
</dbReference>
<dbReference type="GO" id="GO:0005737">
    <property type="term" value="C:cytoplasm"/>
    <property type="evidence" value="ECO:0007669"/>
    <property type="project" value="UniProtKB-SubCell"/>
</dbReference>
<dbReference type="SUPFAM" id="SSF52540">
    <property type="entry name" value="P-loop containing nucleoside triphosphate hydrolases"/>
    <property type="match status" value="2"/>
</dbReference>
<dbReference type="GO" id="GO:0005874">
    <property type="term" value="C:microtubule"/>
    <property type="evidence" value="ECO:0007669"/>
    <property type="project" value="UniProtKB-KW"/>
</dbReference>
<dbReference type="AlphaFoldDB" id="A0A0V0R345"/>
<keyword evidence="8" id="KW-0378">Hydrolase</keyword>
<feature type="binding site" evidence="3">
    <location>
        <begin position="144"/>
        <end position="151"/>
    </location>
    <ligand>
        <name>ATP</name>
        <dbReference type="ChEBI" id="CHEBI:30616"/>
    </ligand>
</feature>
<dbReference type="InParanoid" id="A0A0V0R345"/>
<gene>
    <name evidence="8" type="ORF">PPERSA_08949</name>
</gene>
<dbReference type="InterPro" id="IPR027640">
    <property type="entry name" value="Kinesin-like_fam"/>
</dbReference>
<reference evidence="8 9" key="1">
    <citation type="journal article" date="2015" name="Sci. Rep.">
        <title>Genome of the facultative scuticociliatosis pathogen Pseudocohnilembus persalinus provides insight into its virulence through horizontal gene transfer.</title>
        <authorList>
            <person name="Xiong J."/>
            <person name="Wang G."/>
            <person name="Cheng J."/>
            <person name="Tian M."/>
            <person name="Pan X."/>
            <person name="Warren A."/>
            <person name="Jiang C."/>
            <person name="Yuan D."/>
            <person name="Miao W."/>
        </authorList>
    </citation>
    <scope>NUCLEOTIDE SEQUENCE [LARGE SCALE GENOMIC DNA]</scope>
    <source>
        <strain evidence="8">36N120E</strain>
    </source>
</reference>
<dbReference type="GO" id="GO:0007018">
    <property type="term" value="P:microtubule-based movement"/>
    <property type="evidence" value="ECO:0007669"/>
    <property type="project" value="InterPro"/>
</dbReference>
<dbReference type="PROSITE" id="PS00411">
    <property type="entry name" value="KINESIN_MOTOR_1"/>
    <property type="match status" value="1"/>
</dbReference>
<dbReference type="GO" id="GO:0008017">
    <property type="term" value="F:microtubule binding"/>
    <property type="evidence" value="ECO:0007669"/>
    <property type="project" value="InterPro"/>
</dbReference>
<evidence type="ECO:0000256" key="2">
    <source>
        <dbReference type="ARBA" id="ARBA00022840"/>
    </source>
</evidence>
<organism evidence="8 9">
    <name type="scientific">Pseudocohnilembus persalinus</name>
    <name type="common">Ciliate</name>
    <dbReference type="NCBI Taxonomy" id="266149"/>
    <lineage>
        <taxon>Eukaryota</taxon>
        <taxon>Sar</taxon>
        <taxon>Alveolata</taxon>
        <taxon>Ciliophora</taxon>
        <taxon>Intramacronucleata</taxon>
        <taxon>Oligohymenophorea</taxon>
        <taxon>Scuticociliatia</taxon>
        <taxon>Philasterida</taxon>
        <taxon>Pseudocohnilembidae</taxon>
        <taxon>Pseudocohnilembus</taxon>
    </lineage>
</organism>
<sequence>MFKADPSDNIKVVVRIRPVNQRETDENGAECIFDLENQNELEQFQEQENEQDQQQFQEQEKQEIQEKQLDQDIIQQNENIYLKQKNIQKYQKSFYFGTQDDHKQYSFDYVAKQNSTQDEIYQIIGVPLSEFALDGYNICIFAYGQTGTGKTHTMYGKIGDTEQEGLQTRILKKIFQEINKNQQPGKQTLCYCNYFEIYNENIIDLLSEDIDKGVQVQIREDVKKGVFVENLQNKYITSYEEGMEILNEGNQSRHVAATKMNLESSRSHSIFQFHIQQKISKNGITNFKDSKINFVDLAGSERQKQTHATGERLKEATNINRSLSILGRVINSLVEKQKKKNIHIPYRDSKLTFILKGWSKKGVQFFSSVPEKSINYSVISVISRFVVEGYFIVKGGVLYEYFGAFLNLLHEKLIKKYQQDKIIYVLDNAASHRAKNLNFLIYNKINHIKTPPYCPELNPIELMFSQIKNLLKQFEIQYQGNLLLSIVRSFELVKEDSLGGNAKTVMIATITASDLAYQETLSTIKFAQRAKQITNQAQKNEETSGSLALLQKEIKILKRQIDDYKQKMMLYESGNFQIGSQHQKQQHESELVENSEISDVKIQNLNQYNDQNMQNERLDTEEKENLNSMQFSQNLDQKLVDEMKMLKDQLAVKEHELNINEIKYQELEFDLNHQKERNKILEKQNKELQDQLDEQQDELNNQIQELEEENESNKEIIEQFQQTREKEESTNENLSLQPKSTIKSKAQSMLKSRLEGAVQKSAMIGADQETEKLRAENQFLNEKLEKFYMLQDKFLNQSSMKEQQQMINNSKLRVKEEDKVLDLISVNDNLLKQIQQFQEENEELKNEINKLNEDNDTLKETVFYISTQLNQKRKQEKLLAQSIQMQHQNQSSLDFTPRSREVSELANSQNFRKQQSIQQSIKDFSKKQEEMHNFDFFQYYSDFKYQILLENLDDVENFLKDSYAQVHQDFTSFRLKLFQRNCQQLKKIREFERNKNYN</sequence>
<accession>A0A0V0R345</accession>
<evidence type="ECO:0000256" key="3">
    <source>
        <dbReference type="PROSITE-ProRule" id="PRU00283"/>
    </source>
</evidence>
<dbReference type="Proteomes" id="UP000054937">
    <property type="component" value="Unassembled WGS sequence"/>
</dbReference>
<proteinExistence type="inferred from homology"/>
<evidence type="ECO:0000256" key="4">
    <source>
        <dbReference type="RuleBase" id="RU000394"/>
    </source>
</evidence>
<name>A0A0V0R345_PSEPJ</name>
<keyword evidence="5" id="KW-0175">Coiled coil</keyword>
<evidence type="ECO:0000256" key="6">
    <source>
        <dbReference type="SAM" id="MobiDB-lite"/>
    </source>
</evidence>
<dbReference type="GO" id="GO:0003777">
    <property type="term" value="F:microtubule motor activity"/>
    <property type="evidence" value="ECO:0007669"/>
    <property type="project" value="InterPro"/>
</dbReference>
<dbReference type="GO" id="GO:0016787">
    <property type="term" value="F:hydrolase activity"/>
    <property type="evidence" value="ECO:0007669"/>
    <property type="project" value="UniProtKB-KW"/>
</dbReference>
<dbReference type="PROSITE" id="PS50067">
    <property type="entry name" value="KINESIN_MOTOR_2"/>
    <property type="match status" value="1"/>
</dbReference>
<evidence type="ECO:0000256" key="5">
    <source>
        <dbReference type="SAM" id="Coils"/>
    </source>
</evidence>
<keyword evidence="2 3" id="KW-0067">ATP-binding</keyword>
<dbReference type="PRINTS" id="PR00380">
    <property type="entry name" value="KINESINHEAVY"/>
</dbReference>
<feature type="domain" description="Kinesin motor" evidence="7">
    <location>
        <begin position="9"/>
        <end position="533"/>
    </location>
</feature>
<dbReference type="EMBL" id="LDAU01000057">
    <property type="protein sequence ID" value="KRX08845.1"/>
    <property type="molecule type" value="Genomic_DNA"/>
</dbReference>
<protein>
    <recommendedName>
        <fullName evidence="4">Kinesin-like protein</fullName>
    </recommendedName>
</protein>
<dbReference type="GO" id="GO:0005875">
    <property type="term" value="C:microtubule associated complex"/>
    <property type="evidence" value="ECO:0007669"/>
    <property type="project" value="TreeGrafter"/>
</dbReference>
<dbReference type="Gene3D" id="3.40.850.10">
    <property type="entry name" value="Kinesin motor domain"/>
    <property type="match status" value="2"/>
</dbReference>
<feature type="region of interest" description="Disordered" evidence="6">
    <location>
        <begin position="45"/>
        <end position="64"/>
    </location>
</feature>
<keyword evidence="1 3" id="KW-0547">Nucleotide-binding</keyword>
<feature type="coiled-coil region" evidence="5">
    <location>
        <begin position="820"/>
        <end position="861"/>
    </location>
</feature>